<dbReference type="Proteomes" id="UP000565441">
    <property type="component" value="Unassembled WGS sequence"/>
</dbReference>
<dbReference type="EMBL" id="JAACJP010000026">
    <property type="protein sequence ID" value="KAF5376860.1"/>
    <property type="molecule type" value="Genomic_DNA"/>
</dbReference>
<sequence length="324" mass="37320">MLHFYDQSTDSIETQCLRLAPALAITRANIPCLVWAEDALSFVYFVPTSLFALQLLVPDEDLEKAALTITSTLPYERIYGAAPGWLEMRMFDPAQPSCFPNSIYLRTTKLPHLRHEDDPVDIYLHPQSFFSFDIRQHDRSVSLSTLPKQHADIRFPTRAAFLDALFDTLLDPPTGLRVMTLTLKLDVYIGYIATYTLRNHRILADGKLEPEHAAVRDSLREEHRPIFEARMKPGRRSDWLSEVQLRRDVLKNTSRFMAAQRPLPLDTVKHRSLRKQIASSKLGVSKSFHTSAVSHRRVPSVHLKRPLTRGVERSMHHIARYFIR</sequence>
<evidence type="ECO:0000313" key="2">
    <source>
        <dbReference type="Proteomes" id="UP000565441"/>
    </source>
</evidence>
<protein>
    <submittedName>
        <fullName evidence="1">Uncharacterized protein</fullName>
    </submittedName>
</protein>
<reference evidence="1 2" key="1">
    <citation type="journal article" date="2020" name="ISME J.">
        <title>Uncovering the hidden diversity of litter-decomposition mechanisms in mushroom-forming fungi.</title>
        <authorList>
            <person name="Floudas D."/>
            <person name="Bentzer J."/>
            <person name="Ahren D."/>
            <person name="Johansson T."/>
            <person name="Persson P."/>
            <person name="Tunlid A."/>
        </authorList>
    </citation>
    <scope>NUCLEOTIDE SEQUENCE [LARGE SCALE GENOMIC DNA]</scope>
    <source>
        <strain evidence="1 2">CBS 661.87</strain>
    </source>
</reference>
<gene>
    <name evidence="1" type="ORF">D9615_007285</name>
</gene>
<dbReference type="AlphaFoldDB" id="A0A8H5H5M6"/>
<dbReference type="OrthoDB" id="2730545at2759"/>
<comment type="caution">
    <text evidence="1">The sequence shown here is derived from an EMBL/GenBank/DDBJ whole genome shotgun (WGS) entry which is preliminary data.</text>
</comment>
<keyword evidence="2" id="KW-1185">Reference proteome</keyword>
<proteinExistence type="predicted"/>
<evidence type="ECO:0000313" key="1">
    <source>
        <dbReference type="EMBL" id="KAF5376860.1"/>
    </source>
</evidence>
<accession>A0A8H5H5M6</accession>
<name>A0A8H5H5M6_9AGAR</name>
<organism evidence="1 2">
    <name type="scientific">Tricholomella constricta</name>
    <dbReference type="NCBI Taxonomy" id="117010"/>
    <lineage>
        <taxon>Eukaryota</taxon>
        <taxon>Fungi</taxon>
        <taxon>Dikarya</taxon>
        <taxon>Basidiomycota</taxon>
        <taxon>Agaricomycotina</taxon>
        <taxon>Agaricomycetes</taxon>
        <taxon>Agaricomycetidae</taxon>
        <taxon>Agaricales</taxon>
        <taxon>Tricholomatineae</taxon>
        <taxon>Lyophyllaceae</taxon>
        <taxon>Tricholomella</taxon>
    </lineage>
</organism>